<sequence length="394" mass="43861">MLDDEDAEPKALPFALLDEITNSFSKELEIGRGGFAVVYRGIVGTGTVAVKKLSSACIHETEFQREVECLINARHRNIVRFLGYCADTQGTMQRFNRRFVMADLQQRLLCFEYVPNGSLCDLITDPPAPPCRAAGGGEGATAADGRDPALAAAPRRRGRTEMVSLLVHVIADTTQVHLATVAVAMPVAGGRRGASEGGSRTLSFICVGRGGRARKKRNRYRIIKGVCEGLNYLHKNRIVHLDLKPANILIDDNMEPKIADFGLSRCFDEGESMVMRTKVAGTLGYMPPEYDSRAVTRLFDIYSLGVIILEIMTGRRGYHAIEDVLESWRNRLEETPEDTELEQIRVCANIGKECTKNNPEKRPRSTQDIIDRLNKTESDDESSVEQVYKNHKIM</sequence>
<feature type="compositionally biased region" description="Basic and acidic residues" evidence="11">
    <location>
        <begin position="355"/>
        <end position="377"/>
    </location>
</feature>
<dbReference type="InterPro" id="IPR001245">
    <property type="entry name" value="Ser-Thr/Tyr_kinase_cat_dom"/>
</dbReference>
<dbReference type="PROSITE" id="PS50011">
    <property type="entry name" value="PROTEIN_KINASE_DOM"/>
    <property type="match status" value="1"/>
</dbReference>
<evidence type="ECO:0000313" key="14">
    <source>
        <dbReference type="Proteomes" id="UP001341281"/>
    </source>
</evidence>
<dbReference type="GO" id="GO:0005524">
    <property type="term" value="F:ATP binding"/>
    <property type="evidence" value="ECO:0007669"/>
    <property type="project" value="UniProtKB-UniRule"/>
</dbReference>
<dbReference type="Gene3D" id="3.30.200.20">
    <property type="entry name" value="Phosphorylase Kinase, domain 1"/>
    <property type="match status" value="1"/>
</dbReference>
<evidence type="ECO:0000256" key="10">
    <source>
        <dbReference type="RuleBase" id="RU000304"/>
    </source>
</evidence>
<dbReference type="GO" id="GO:0004674">
    <property type="term" value="F:protein serine/threonine kinase activity"/>
    <property type="evidence" value="ECO:0007669"/>
    <property type="project" value="UniProtKB-KW"/>
</dbReference>
<keyword evidence="6 9" id="KW-0067">ATP-binding</keyword>
<dbReference type="Proteomes" id="UP001341281">
    <property type="component" value="Chromosome 01"/>
</dbReference>
<dbReference type="PIRSF" id="PIRSF000654">
    <property type="entry name" value="Integrin-linked_kinase"/>
    <property type="match status" value="1"/>
</dbReference>
<evidence type="ECO:0000256" key="5">
    <source>
        <dbReference type="ARBA" id="ARBA00022777"/>
    </source>
</evidence>
<dbReference type="PANTHER" id="PTHR45707:SF70">
    <property type="entry name" value="PROTEIN KINASE DOMAIN-CONTAINING PROTEIN"/>
    <property type="match status" value="1"/>
</dbReference>
<dbReference type="SMART" id="SM00220">
    <property type="entry name" value="S_TKc"/>
    <property type="match status" value="1"/>
</dbReference>
<name>A0AAQ3SEV4_PASNO</name>
<dbReference type="FunFam" id="1.10.510.10:FF:001023">
    <property type="entry name" value="Os07g0541700 protein"/>
    <property type="match status" value="1"/>
</dbReference>
<evidence type="ECO:0000256" key="3">
    <source>
        <dbReference type="ARBA" id="ARBA00022679"/>
    </source>
</evidence>
<dbReference type="InterPro" id="IPR017441">
    <property type="entry name" value="Protein_kinase_ATP_BS"/>
</dbReference>
<protein>
    <recommendedName>
        <fullName evidence="1">non-specific serine/threonine protein kinase</fullName>
        <ecNumber evidence="1">2.7.11.1</ecNumber>
    </recommendedName>
</protein>
<dbReference type="EMBL" id="CP144745">
    <property type="protein sequence ID" value="WVZ53558.1"/>
    <property type="molecule type" value="Genomic_DNA"/>
</dbReference>
<comment type="similarity">
    <text evidence="10">Belongs to the protein kinase superfamily.</text>
</comment>
<dbReference type="Gene3D" id="1.10.510.10">
    <property type="entry name" value="Transferase(Phosphotransferase) domain 1"/>
    <property type="match status" value="1"/>
</dbReference>
<comment type="catalytic activity">
    <reaction evidence="7">
        <text>L-threonyl-[protein] + ATP = O-phospho-L-threonyl-[protein] + ADP + H(+)</text>
        <dbReference type="Rhea" id="RHEA:46608"/>
        <dbReference type="Rhea" id="RHEA-COMP:11060"/>
        <dbReference type="Rhea" id="RHEA-COMP:11605"/>
        <dbReference type="ChEBI" id="CHEBI:15378"/>
        <dbReference type="ChEBI" id="CHEBI:30013"/>
        <dbReference type="ChEBI" id="CHEBI:30616"/>
        <dbReference type="ChEBI" id="CHEBI:61977"/>
        <dbReference type="ChEBI" id="CHEBI:456216"/>
        <dbReference type="EC" id="2.7.11.1"/>
    </reaction>
</comment>
<evidence type="ECO:0000256" key="6">
    <source>
        <dbReference type="ARBA" id="ARBA00022840"/>
    </source>
</evidence>
<evidence type="ECO:0000256" key="7">
    <source>
        <dbReference type="ARBA" id="ARBA00047899"/>
    </source>
</evidence>
<dbReference type="AlphaFoldDB" id="A0AAQ3SEV4"/>
<keyword evidence="2 10" id="KW-0723">Serine/threonine-protein kinase</keyword>
<gene>
    <name evidence="13" type="ORF">U9M48_004481</name>
</gene>
<feature type="domain" description="Protein kinase" evidence="12">
    <location>
        <begin position="24"/>
        <end position="394"/>
    </location>
</feature>
<dbReference type="InterPro" id="IPR000719">
    <property type="entry name" value="Prot_kinase_dom"/>
</dbReference>
<dbReference type="InterPro" id="IPR011009">
    <property type="entry name" value="Kinase-like_dom_sf"/>
</dbReference>
<evidence type="ECO:0000256" key="8">
    <source>
        <dbReference type="ARBA" id="ARBA00048679"/>
    </source>
</evidence>
<dbReference type="Pfam" id="PF07714">
    <property type="entry name" value="PK_Tyr_Ser-Thr"/>
    <property type="match status" value="1"/>
</dbReference>
<keyword evidence="4 9" id="KW-0547">Nucleotide-binding</keyword>
<feature type="binding site" evidence="9">
    <location>
        <position position="52"/>
    </location>
    <ligand>
        <name>ATP</name>
        <dbReference type="ChEBI" id="CHEBI:30616"/>
    </ligand>
</feature>
<dbReference type="PANTHER" id="PTHR45707">
    <property type="entry name" value="C2 CALCIUM/LIPID-BINDING PLANT PHOSPHORIBOSYLTRANSFERASE FAMILY PROTEIN"/>
    <property type="match status" value="1"/>
</dbReference>
<comment type="catalytic activity">
    <reaction evidence="8">
        <text>L-seryl-[protein] + ATP = O-phospho-L-seryl-[protein] + ADP + H(+)</text>
        <dbReference type="Rhea" id="RHEA:17989"/>
        <dbReference type="Rhea" id="RHEA-COMP:9863"/>
        <dbReference type="Rhea" id="RHEA-COMP:11604"/>
        <dbReference type="ChEBI" id="CHEBI:15378"/>
        <dbReference type="ChEBI" id="CHEBI:29999"/>
        <dbReference type="ChEBI" id="CHEBI:30616"/>
        <dbReference type="ChEBI" id="CHEBI:83421"/>
        <dbReference type="ChEBI" id="CHEBI:456216"/>
        <dbReference type="EC" id="2.7.11.1"/>
    </reaction>
</comment>
<evidence type="ECO:0000256" key="9">
    <source>
        <dbReference type="PROSITE-ProRule" id="PRU10141"/>
    </source>
</evidence>
<evidence type="ECO:0000256" key="2">
    <source>
        <dbReference type="ARBA" id="ARBA00022527"/>
    </source>
</evidence>
<dbReference type="EC" id="2.7.11.1" evidence="1"/>
<reference evidence="13 14" key="1">
    <citation type="submission" date="2024-02" db="EMBL/GenBank/DDBJ databases">
        <title>High-quality chromosome-scale genome assembly of Pensacola bahiagrass (Paspalum notatum Flugge var. saurae).</title>
        <authorList>
            <person name="Vega J.M."/>
            <person name="Podio M."/>
            <person name="Orjuela J."/>
            <person name="Siena L.A."/>
            <person name="Pessino S.C."/>
            <person name="Combes M.C."/>
            <person name="Mariac C."/>
            <person name="Albertini E."/>
            <person name="Pupilli F."/>
            <person name="Ortiz J.P.A."/>
            <person name="Leblanc O."/>
        </authorList>
    </citation>
    <scope>NUCLEOTIDE SEQUENCE [LARGE SCALE GENOMIC DNA]</scope>
    <source>
        <strain evidence="13">R1</strain>
        <tissue evidence="13">Leaf</tissue>
    </source>
</reference>
<evidence type="ECO:0000256" key="4">
    <source>
        <dbReference type="ARBA" id="ARBA00022741"/>
    </source>
</evidence>
<evidence type="ECO:0000313" key="13">
    <source>
        <dbReference type="EMBL" id="WVZ53558.1"/>
    </source>
</evidence>
<organism evidence="13 14">
    <name type="scientific">Paspalum notatum var. saurae</name>
    <dbReference type="NCBI Taxonomy" id="547442"/>
    <lineage>
        <taxon>Eukaryota</taxon>
        <taxon>Viridiplantae</taxon>
        <taxon>Streptophyta</taxon>
        <taxon>Embryophyta</taxon>
        <taxon>Tracheophyta</taxon>
        <taxon>Spermatophyta</taxon>
        <taxon>Magnoliopsida</taxon>
        <taxon>Liliopsida</taxon>
        <taxon>Poales</taxon>
        <taxon>Poaceae</taxon>
        <taxon>PACMAD clade</taxon>
        <taxon>Panicoideae</taxon>
        <taxon>Andropogonodae</taxon>
        <taxon>Paspaleae</taxon>
        <taxon>Paspalinae</taxon>
        <taxon>Paspalum</taxon>
    </lineage>
</organism>
<dbReference type="InterPro" id="IPR008271">
    <property type="entry name" value="Ser/Thr_kinase_AS"/>
</dbReference>
<dbReference type="PROSITE" id="PS00107">
    <property type="entry name" value="PROTEIN_KINASE_ATP"/>
    <property type="match status" value="1"/>
</dbReference>
<accession>A0AAQ3SEV4</accession>
<evidence type="ECO:0000259" key="12">
    <source>
        <dbReference type="PROSITE" id="PS50011"/>
    </source>
</evidence>
<evidence type="ECO:0000256" key="1">
    <source>
        <dbReference type="ARBA" id="ARBA00012513"/>
    </source>
</evidence>
<proteinExistence type="inferred from homology"/>
<feature type="region of interest" description="Disordered" evidence="11">
    <location>
        <begin position="355"/>
        <end position="394"/>
    </location>
</feature>
<dbReference type="SUPFAM" id="SSF56112">
    <property type="entry name" value="Protein kinase-like (PK-like)"/>
    <property type="match status" value="1"/>
</dbReference>
<keyword evidence="3" id="KW-0808">Transferase</keyword>
<evidence type="ECO:0000256" key="11">
    <source>
        <dbReference type="SAM" id="MobiDB-lite"/>
    </source>
</evidence>
<keyword evidence="5" id="KW-0418">Kinase</keyword>
<dbReference type="PROSITE" id="PS00108">
    <property type="entry name" value="PROTEIN_KINASE_ST"/>
    <property type="match status" value="1"/>
</dbReference>
<keyword evidence="14" id="KW-1185">Reference proteome</keyword>